<name>A0A841RLL0_9BACI</name>
<keyword evidence="4" id="KW-1185">Reference proteome</keyword>
<dbReference type="Pfam" id="PF00106">
    <property type="entry name" value="adh_short"/>
    <property type="match status" value="1"/>
</dbReference>
<dbReference type="InterPro" id="IPR036291">
    <property type="entry name" value="NAD(P)-bd_dom_sf"/>
</dbReference>
<dbReference type="GO" id="GO:0016491">
    <property type="term" value="F:oxidoreductase activity"/>
    <property type="evidence" value="ECO:0007669"/>
    <property type="project" value="UniProtKB-KW"/>
</dbReference>
<evidence type="ECO:0000256" key="1">
    <source>
        <dbReference type="ARBA" id="ARBA00006484"/>
    </source>
</evidence>
<proteinExistence type="inferred from homology"/>
<comment type="similarity">
    <text evidence="1">Belongs to the short-chain dehydrogenases/reductases (SDR) family.</text>
</comment>
<evidence type="ECO:0000313" key="4">
    <source>
        <dbReference type="Proteomes" id="UP000572212"/>
    </source>
</evidence>
<comment type="caution">
    <text evidence="3">The sequence shown here is derived from an EMBL/GenBank/DDBJ whole genome shotgun (WGS) entry which is preliminary data.</text>
</comment>
<evidence type="ECO:0000256" key="2">
    <source>
        <dbReference type="ARBA" id="ARBA00023002"/>
    </source>
</evidence>
<protein>
    <submittedName>
        <fullName evidence="3">NAD(P)-dependent dehydrogenase (Short-subunit alcohol dehydrogenase family)</fullName>
    </submittedName>
</protein>
<dbReference type="InterPro" id="IPR002347">
    <property type="entry name" value="SDR_fam"/>
</dbReference>
<sequence>MSNSWLELEGKVAIVTGGASGIGLNIAEELVRNGAKVRVAGVYRVIASNHITENLPFTCINKSLSV</sequence>
<dbReference type="RefSeq" id="WP_425486380.1">
    <property type="nucleotide sequence ID" value="NZ_BAAACU010000058.1"/>
</dbReference>
<dbReference type="AlphaFoldDB" id="A0A841RLL0"/>
<dbReference type="PANTHER" id="PTHR43180:SF66">
    <property type="entry name" value="SHORT-CHAIN DEHYDROGENASE_REDUCTASE FAMILY PROTEIN"/>
    <property type="match status" value="1"/>
</dbReference>
<keyword evidence="2" id="KW-0560">Oxidoreductase</keyword>
<dbReference type="EMBL" id="JACHON010000003">
    <property type="protein sequence ID" value="MBB6512346.1"/>
    <property type="molecule type" value="Genomic_DNA"/>
</dbReference>
<dbReference type="SUPFAM" id="SSF51735">
    <property type="entry name" value="NAD(P)-binding Rossmann-fold domains"/>
    <property type="match status" value="1"/>
</dbReference>
<dbReference type="Gene3D" id="3.40.50.720">
    <property type="entry name" value="NAD(P)-binding Rossmann-like Domain"/>
    <property type="match status" value="1"/>
</dbReference>
<dbReference type="Proteomes" id="UP000572212">
    <property type="component" value="Unassembled WGS sequence"/>
</dbReference>
<dbReference type="PANTHER" id="PTHR43180">
    <property type="entry name" value="3-OXOACYL-(ACYL-CARRIER-PROTEIN) REDUCTASE (AFU_ORTHOLOGUE AFUA_6G11210)"/>
    <property type="match status" value="1"/>
</dbReference>
<accession>A0A841RLL0</accession>
<reference evidence="3 4" key="1">
    <citation type="submission" date="2020-08" db="EMBL/GenBank/DDBJ databases">
        <title>Genomic Encyclopedia of Type Strains, Phase IV (KMG-IV): sequencing the most valuable type-strain genomes for metagenomic binning, comparative biology and taxonomic classification.</title>
        <authorList>
            <person name="Goeker M."/>
        </authorList>
    </citation>
    <scope>NUCLEOTIDE SEQUENCE [LARGE SCALE GENOMIC DNA]</scope>
    <source>
        <strain evidence="3 4">DSM 11805</strain>
    </source>
</reference>
<evidence type="ECO:0000313" key="3">
    <source>
        <dbReference type="EMBL" id="MBB6512346.1"/>
    </source>
</evidence>
<gene>
    <name evidence="3" type="ORF">GGQ92_001129</name>
</gene>
<organism evidence="3 4">
    <name type="scientific">Gracilibacillus halotolerans</name>
    <dbReference type="NCBI Taxonomy" id="74386"/>
    <lineage>
        <taxon>Bacteria</taxon>
        <taxon>Bacillati</taxon>
        <taxon>Bacillota</taxon>
        <taxon>Bacilli</taxon>
        <taxon>Bacillales</taxon>
        <taxon>Bacillaceae</taxon>
        <taxon>Gracilibacillus</taxon>
    </lineage>
</organism>